<dbReference type="InterPro" id="IPR007438">
    <property type="entry name" value="DUF488"/>
</dbReference>
<evidence type="ECO:0000313" key="3">
    <source>
        <dbReference type="Proteomes" id="UP000060043"/>
    </source>
</evidence>
<dbReference type="GeneID" id="14551736"/>
<dbReference type="EMBL" id="CP013695">
    <property type="protein sequence ID" value="ALU31274.1"/>
    <property type="molecule type" value="Genomic_DNA"/>
</dbReference>
<accession>A0A0U2WR66</accession>
<evidence type="ECO:0000313" key="1">
    <source>
        <dbReference type="EMBL" id="ALU28562.1"/>
    </source>
</evidence>
<evidence type="ECO:0000313" key="2">
    <source>
        <dbReference type="EMBL" id="ALU31274.1"/>
    </source>
</evidence>
<organism evidence="1 4">
    <name type="scientific">Sulfolobus acidocaldarius</name>
    <dbReference type="NCBI Taxonomy" id="2285"/>
    <lineage>
        <taxon>Archaea</taxon>
        <taxon>Thermoproteota</taxon>
        <taxon>Thermoprotei</taxon>
        <taxon>Sulfolobales</taxon>
        <taxon>Sulfolobaceae</taxon>
        <taxon>Sulfolobus</taxon>
    </lineage>
</organism>
<dbReference type="Proteomes" id="UP000065473">
    <property type="component" value="Chromosome"/>
</dbReference>
<dbReference type="PANTHER" id="PTHR39337">
    <property type="entry name" value="BLR5642 PROTEIN"/>
    <property type="match status" value="1"/>
</dbReference>
<dbReference type="PANTHER" id="PTHR39337:SF1">
    <property type="entry name" value="BLR5642 PROTEIN"/>
    <property type="match status" value="1"/>
</dbReference>
<dbReference type="OrthoDB" id="15220at2157"/>
<dbReference type="PaxDb" id="1435377-SUSAZ_05880"/>
<dbReference type="AlphaFoldDB" id="A0A0U2WR66"/>
<dbReference type="PIRSF" id="PIRSF024492">
    <property type="entry name" value="UCP024492"/>
    <property type="match status" value="1"/>
</dbReference>
<gene>
    <name evidence="1" type="ORF">ATY89_00335</name>
    <name evidence="2" type="ORF">ATZ20_03380</name>
</gene>
<proteinExistence type="predicted"/>
<dbReference type="Pfam" id="PF04343">
    <property type="entry name" value="DUF488"/>
    <property type="match status" value="1"/>
</dbReference>
<reference evidence="3 4" key="1">
    <citation type="submission" date="2015-12" db="EMBL/GenBank/DDBJ databases">
        <title>A stable core within a dynamic pangenome in Sulfolobus acidocaldarius.</title>
        <authorList>
            <person name="Anderson R."/>
            <person name="Kouris A."/>
            <person name="Seward C."/>
            <person name="Campbell K."/>
            <person name="Whitaker R."/>
        </authorList>
    </citation>
    <scope>NUCLEOTIDE SEQUENCE [LARGE SCALE GENOMIC DNA]</scope>
    <source>
        <strain evidence="1 4">GG12-C01-09</strain>
        <strain evidence="2 3">NG05B_CO5_07</strain>
    </source>
</reference>
<dbReference type="Proteomes" id="UP000060043">
    <property type="component" value="Chromosome"/>
</dbReference>
<protein>
    <submittedName>
        <fullName evidence="1">Uncharacterized protein</fullName>
    </submittedName>
</protein>
<dbReference type="OMA" id="RHNPQFN"/>
<sequence length="177" mass="20557">MTTIKAYTIGHSNRTISEFLNLLSAYKIEVLIDVRRWPRSKSFPHFNKENLSITLEDNGIQYIWFESLGGYRRFGKDIKDDGIGRCFKDDSFRAFATYILKSVDAKKALEDLLHLCSTRTVAIMCAESLPWNCHRKIISDWLYYKSVEVIHVLGKNKTISHKLTECARIENGELKYL</sequence>
<dbReference type="STRING" id="1435377.SUSAZ_05880"/>
<name>A0A0U2WR66_9CREN</name>
<dbReference type="InterPro" id="IPR014519">
    <property type="entry name" value="UCP024492"/>
</dbReference>
<dbReference type="RefSeq" id="WP_011278081.1">
    <property type="nucleotide sequence ID" value="NZ_BHWZ01000003.1"/>
</dbReference>
<evidence type="ECO:0000313" key="4">
    <source>
        <dbReference type="Proteomes" id="UP000065473"/>
    </source>
</evidence>
<dbReference type="EMBL" id="CP013694">
    <property type="protein sequence ID" value="ALU28562.1"/>
    <property type="molecule type" value="Genomic_DNA"/>
</dbReference>